<reference evidence="3" key="1">
    <citation type="submission" date="2022-11" db="UniProtKB">
        <authorList>
            <consortium name="WormBaseParasite"/>
        </authorList>
    </citation>
    <scope>IDENTIFICATION</scope>
</reference>
<sequence length="355" mass="40740">MIQLSRRFHLSRSISRKFRFLICLILLIILTKLYYEYVPQWEYDESHPELISTGDPDKVAIDKMCSPTSHSCYSVIDLFDKSGRVRRAIYTHGFEKDFESMVALVSPKGTTSLPAKESDTRIWEVDHREILSQYVAAMILEPLMLAAIGIEHERDESTSLLVIGLGGGSLDMFFHKQKPKMNITVIEIDTLVNNLAHRWFGIEENEHRRTIIADGVEFMYKASIEGQKFDAVFIDACDTTREMPCPAKVFLEEKVLENAKSLLKTMGALIVNVLPLIDEDENVGKVKQKLLSKFPTCLSMVMSSELNTVFACVNYSLEKENRKSTYELIQHRFQTLVLRYNLHALMKDVQFTLLN</sequence>
<proteinExistence type="predicted"/>
<dbReference type="InterPro" id="IPR001045">
    <property type="entry name" value="Spermi_synthase"/>
</dbReference>
<feature type="transmembrane region" description="Helical" evidence="1">
    <location>
        <begin position="20"/>
        <end position="37"/>
    </location>
</feature>
<keyword evidence="1" id="KW-0472">Membrane</keyword>
<dbReference type="Proteomes" id="UP000887540">
    <property type="component" value="Unplaced"/>
</dbReference>
<keyword evidence="1" id="KW-1133">Transmembrane helix</keyword>
<dbReference type="GO" id="GO:0004766">
    <property type="term" value="F:spermidine synthase activity"/>
    <property type="evidence" value="ECO:0007669"/>
    <property type="project" value="TreeGrafter"/>
</dbReference>
<dbReference type="GO" id="GO:0008295">
    <property type="term" value="P:spermidine biosynthetic process"/>
    <property type="evidence" value="ECO:0007669"/>
    <property type="project" value="TreeGrafter"/>
</dbReference>
<evidence type="ECO:0000313" key="2">
    <source>
        <dbReference type="Proteomes" id="UP000887540"/>
    </source>
</evidence>
<dbReference type="GO" id="GO:0005829">
    <property type="term" value="C:cytosol"/>
    <property type="evidence" value="ECO:0007669"/>
    <property type="project" value="TreeGrafter"/>
</dbReference>
<dbReference type="Gene3D" id="3.40.50.150">
    <property type="entry name" value="Vaccinia Virus protein VP39"/>
    <property type="match status" value="1"/>
</dbReference>
<accession>A0A914CGR3</accession>
<keyword evidence="2" id="KW-1185">Reference proteome</keyword>
<keyword evidence="1" id="KW-0812">Transmembrane</keyword>
<dbReference type="SUPFAM" id="SSF53335">
    <property type="entry name" value="S-adenosyl-L-methionine-dependent methyltransferases"/>
    <property type="match status" value="1"/>
</dbReference>
<dbReference type="AlphaFoldDB" id="A0A914CGR3"/>
<name>A0A914CGR3_9BILA</name>
<dbReference type="InterPro" id="IPR029063">
    <property type="entry name" value="SAM-dependent_MTases_sf"/>
</dbReference>
<dbReference type="PANTHER" id="PTHR11558">
    <property type="entry name" value="SPERMIDINE/SPERMINE SYNTHASE"/>
    <property type="match status" value="1"/>
</dbReference>
<protein>
    <submittedName>
        <fullName evidence="3">Methyltransferase-like protein 13</fullName>
    </submittedName>
</protein>
<evidence type="ECO:0000313" key="3">
    <source>
        <dbReference type="WBParaSite" id="ACRNAN_scaffold10512.g19854.t1"/>
    </source>
</evidence>
<dbReference type="WBParaSite" id="ACRNAN_scaffold10512.g19854.t1">
    <property type="protein sequence ID" value="ACRNAN_scaffold10512.g19854.t1"/>
    <property type="gene ID" value="ACRNAN_scaffold10512.g19854"/>
</dbReference>
<dbReference type="PANTHER" id="PTHR11558:SF11">
    <property type="entry name" value="SPERMIDINE SYNTHASE"/>
    <property type="match status" value="1"/>
</dbReference>
<evidence type="ECO:0000256" key="1">
    <source>
        <dbReference type="SAM" id="Phobius"/>
    </source>
</evidence>
<organism evidence="2 3">
    <name type="scientific">Acrobeloides nanus</name>
    <dbReference type="NCBI Taxonomy" id="290746"/>
    <lineage>
        <taxon>Eukaryota</taxon>
        <taxon>Metazoa</taxon>
        <taxon>Ecdysozoa</taxon>
        <taxon>Nematoda</taxon>
        <taxon>Chromadorea</taxon>
        <taxon>Rhabditida</taxon>
        <taxon>Tylenchina</taxon>
        <taxon>Cephalobomorpha</taxon>
        <taxon>Cephaloboidea</taxon>
        <taxon>Cephalobidae</taxon>
        <taxon>Acrobeloides</taxon>
    </lineage>
</organism>